<organism evidence="1 2">
    <name type="scientific">Hypsizygus marmoreus</name>
    <name type="common">White beech mushroom</name>
    <name type="synonym">Agaricus marmoreus</name>
    <dbReference type="NCBI Taxonomy" id="39966"/>
    <lineage>
        <taxon>Eukaryota</taxon>
        <taxon>Fungi</taxon>
        <taxon>Dikarya</taxon>
        <taxon>Basidiomycota</taxon>
        <taxon>Agaricomycotina</taxon>
        <taxon>Agaricomycetes</taxon>
        <taxon>Agaricomycetidae</taxon>
        <taxon>Agaricales</taxon>
        <taxon>Tricholomatineae</taxon>
        <taxon>Lyophyllaceae</taxon>
        <taxon>Hypsizygus</taxon>
    </lineage>
</organism>
<proteinExistence type="predicted"/>
<evidence type="ECO:0000313" key="1">
    <source>
        <dbReference type="EMBL" id="RDB25849.1"/>
    </source>
</evidence>
<dbReference type="InParanoid" id="A0A369JU53"/>
<dbReference type="Proteomes" id="UP000076154">
    <property type="component" value="Unassembled WGS sequence"/>
</dbReference>
<name>A0A369JU53_HYPMA</name>
<protein>
    <submittedName>
        <fullName evidence="1">Uncharacterized protein</fullName>
    </submittedName>
</protein>
<reference evidence="1" key="1">
    <citation type="submission" date="2018-04" db="EMBL/GenBank/DDBJ databases">
        <title>Whole genome sequencing of Hypsizygus marmoreus.</title>
        <authorList>
            <person name="Choi I.-G."/>
            <person name="Min B."/>
            <person name="Kim J.-G."/>
            <person name="Kim S."/>
            <person name="Oh Y.-L."/>
            <person name="Kong W.-S."/>
            <person name="Park H."/>
            <person name="Jeong J."/>
            <person name="Song E.-S."/>
        </authorList>
    </citation>
    <scope>NUCLEOTIDE SEQUENCE [LARGE SCALE GENOMIC DNA]</scope>
    <source>
        <strain evidence="1">51987-8</strain>
    </source>
</reference>
<sequence length="190" mass="21450">MDPAFGPGFQPNFFSDYSVVLDHPIDRVFSIIGTSAGHERVTRLSGMCSGFELLEKDAVAIPESTSLGDTHVRTRTSIVESIEPPFRTLPRQFFKLKETVKVFFGLMNMQIVLSGTLTWDEAAKLALYESKTESGTEVMVWKLRRFEMEGNKTRVSERIQGRCPSWVRSIVQTQASTGHVAHMSLYHTLF</sequence>
<gene>
    <name evidence="1" type="ORF">Hypma_006716</name>
</gene>
<dbReference type="AlphaFoldDB" id="A0A369JU53"/>
<accession>A0A369JU53</accession>
<evidence type="ECO:0000313" key="2">
    <source>
        <dbReference type="Proteomes" id="UP000076154"/>
    </source>
</evidence>
<keyword evidence="2" id="KW-1185">Reference proteome</keyword>
<dbReference type="OrthoDB" id="619536at2759"/>
<dbReference type="EMBL" id="LUEZ02000040">
    <property type="protein sequence ID" value="RDB25849.1"/>
    <property type="molecule type" value="Genomic_DNA"/>
</dbReference>
<comment type="caution">
    <text evidence="1">The sequence shown here is derived from an EMBL/GenBank/DDBJ whole genome shotgun (WGS) entry which is preliminary data.</text>
</comment>